<feature type="compositionally biased region" description="Polar residues" evidence="1">
    <location>
        <begin position="7"/>
        <end position="16"/>
    </location>
</feature>
<sequence>MVFESSLIFSKTTMSGSIHRGSESARDGAGHARPNQCPSYGPPEEHQALTMSARPTRSMEPYRSALRHRRKDSECQTLRIFSFNELNLSKYLCFSYLLPFPS</sequence>
<evidence type="ECO:0000313" key="2">
    <source>
        <dbReference type="EMBL" id="KAK1261070.1"/>
    </source>
</evidence>
<accession>A0AAV9AAV3</accession>
<dbReference type="AlphaFoldDB" id="A0AAV9AAV3"/>
<organism evidence="2 3">
    <name type="scientific">Acorus gramineus</name>
    <name type="common">Dwarf sweet flag</name>
    <dbReference type="NCBI Taxonomy" id="55184"/>
    <lineage>
        <taxon>Eukaryota</taxon>
        <taxon>Viridiplantae</taxon>
        <taxon>Streptophyta</taxon>
        <taxon>Embryophyta</taxon>
        <taxon>Tracheophyta</taxon>
        <taxon>Spermatophyta</taxon>
        <taxon>Magnoliopsida</taxon>
        <taxon>Liliopsida</taxon>
        <taxon>Acoraceae</taxon>
        <taxon>Acorus</taxon>
    </lineage>
</organism>
<dbReference type="Proteomes" id="UP001179952">
    <property type="component" value="Unassembled WGS sequence"/>
</dbReference>
<gene>
    <name evidence="2" type="ORF">QJS04_geneDACA002136</name>
</gene>
<proteinExistence type="predicted"/>
<reference evidence="2" key="1">
    <citation type="journal article" date="2023" name="Nat. Commun.">
        <title>Diploid and tetraploid genomes of Acorus and the evolution of monocots.</title>
        <authorList>
            <person name="Ma L."/>
            <person name="Liu K.W."/>
            <person name="Li Z."/>
            <person name="Hsiao Y.Y."/>
            <person name="Qi Y."/>
            <person name="Fu T."/>
            <person name="Tang G.D."/>
            <person name="Zhang D."/>
            <person name="Sun W.H."/>
            <person name="Liu D.K."/>
            <person name="Li Y."/>
            <person name="Chen G.Z."/>
            <person name="Liu X.D."/>
            <person name="Liao X.Y."/>
            <person name="Jiang Y.T."/>
            <person name="Yu X."/>
            <person name="Hao Y."/>
            <person name="Huang J."/>
            <person name="Zhao X.W."/>
            <person name="Ke S."/>
            <person name="Chen Y.Y."/>
            <person name="Wu W.L."/>
            <person name="Hsu J.L."/>
            <person name="Lin Y.F."/>
            <person name="Huang M.D."/>
            <person name="Li C.Y."/>
            <person name="Huang L."/>
            <person name="Wang Z.W."/>
            <person name="Zhao X."/>
            <person name="Zhong W.Y."/>
            <person name="Peng D.H."/>
            <person name="Ahmad S."/>
            <person name="Lan S."/>
            <person name="Zhang J.S."/>
            <person name="Tsai W.C."/>
            <person name="Van de Peer Y."/>
            <person name="Liu Z.J."/>
        </authorList>
    </citation>
    <scope>NUCLEOTIDE SEQUENCE</scope>
    <source>
        <strain evidence="2">SCP</strain>
    </source>
</reference>
<keyword evidence="3" id="KW-1185">Reference proteome</keyword>
<feature type="compositionally biased region" description="Basic and acidic residues" evidence="1">
    <location>
        <begin position="20"/>
        <end position="30"/>
    </location>
</feature>
<feature type="region of interest" description="Disordered" evidence="1">
    <location>
        <begin position="1"/>
        <end position="57"/>
    </location>
</feature>
<comment type="caution">
    <text evidence="2">The sequence shown here is derived from an EMBL/GenBank/DDBJ whole genome shotgun (WGS) entry which is preliminary data.</text>
</comment>
<reference evidence="2" key="2">
    <citation type="submission" date="2023-06" db="EMBL/GenBank/DDBJ databases">
        <authorList>
            <person name="Ma L."/>
            <person name="Liu K.-W."/>
            <person name="Li Z."/>
            <person name="Hsiao Y.-Y."/>
            <person name="Qi Y."/>
            <person name="Fu T."/>
            <person name="Tang G."/>
            <person name="Zhang D."/>
            <person name="Sun W.-H."/>
            <person name="Liu D.-K."/>
            <person name="Li Y."/>
            <person name="Chen G.-Z."/>
            <person name="Liu X.-D."/>
            <person name="Liao X.-Y."/>
            <person name="Jiang Y.-T."/>
            <person name="Yu X."/>
            <person name="Hao Y."/>
            <person name="Huang J."/>
            <person name="Zhao X.-W."/>
            <person name="Ke S."/>
            <person name="Chen Y.-Y."/>
            <person name="Wu W.-L."/>
            <person name="Hsu J.-L."/>
            <person name="Lin Y.-F."/>
            <person name="Huang M.-D."/>
            <person name="Li C.-Y."/>
            <person name="Huang L."/>
            <person name="Wang Z.-W."/>
            <person name="Zhao X."/>
            <person name="Zhong W.-Y."/>
            <person name="Peng D.-H."/>
            <person name="Ahmad S."/>
            <person name="Lan S."/>
            <person name="Zhang J.-S."/>
            <person name="Tsai W.-C."/>
            <person name="Van De Peer Y."/>
            <person name="Liu Z.-J."/>
        </authorList>
    </citation>
    <scope>NUCLEOTIDE SEQUENCE</scope>
    <source>
        <strain evidence="2">SCP</strain>
        <tissue evidence="2">Leaves</tissue>
    </source>
</reference>
<protein>
    <submittedName>
        <fullName evidence="2">Uncharacterized protein</fullName>
    </submittedName>
</protein>
<name>A0AAV9AAV3_ACOGR</name>
<evidence type="ECO:0000313" key="3">
    <source>
        <dbReference type="Proteomes" id="UP001179952"/>
    </source>
</evidence>
<evidence type="ECO:0000256" key="1">
    <source>
        <dbReference type="SAM" id="MobiDB-lite"/>
    </source>
</evidence>
<dbReference type="EMBL" id="JAUJYN010000011">
    <property type="protein sequence ID" value="KAK1261070.1"/>
    <property type="molecule type" value="Genomic_DNA"/>
</dbReference>